<gene>
    <name evidence="2" type="ORF">CIPAW_10G038400</name>
</gene>
<accession>A0A8T1PB35</accession>
<feature type="transmembrane region" description="Helical" evidence="1">
    <location>
        <begin position="395"/>
        <end position="416"/>
    </location>
</feature>
<evidence type="ECO:0000256" key="1">
    <source>
        <dbReference type="SAM" id="Phobius"/>
    </source>
</evidence>
<dbReference type="PANTHER" id="PTHR31170">
    <property type="entry name" value="BNAC04G53230D PROTEIN"/>
    <property type="match status" value="1"/>
</dbReference>
<dbReference type="Pfam" id="PF03140">
    <property type="entry name" value="DUF247"/>
    <property type="match status" value="1"/>
</dbReference>
<sequence length="419" mass="48182">MRKENLEKLKEAGANVKRSSAAKTTPKIQEVPALLRGHKNFKKYFEPRVVSLGPIHHGKKECQAAEDFKLGMASIFVEESGKSGEFLLEKIAVKIKQLRHYFDEKVTEKYDDETLAWMLFVDGCAVLQSIHCLAHQELIKELKIKNDQVAFAQQDLFLLENQLPYQLLLDLMDYSGKKEKWKESIETFMRKMVHERVQGVGKDGETNGTPIHLLDLLRTKLVGKSTTTENKGSKQERRQSYRNVQELRAAGIYVKPAETSPLTRISFDRFLLYPGYLRLPLITVDDSTAPKFFNLIAYEMCSDFDNDYGITSYVAFLESLIDKPGDVKELRNASILYNLLGSDDEVAKLFNEIGTDLVPDLDEYKQVRTQIQEYYDKKWVTWVAEFFHNHFSSPWTVLAFLGALLALFLSATQTWYTVF</sequence>
<proteinExistence type="predicted"/>
<dbReference type="Proteomes" id="UP000811609">
    <property type="component" value="Chromosome 10"/>
</dbReference>
<feature type="non-terminal residue" evidence="2">
    <location>
        <position position="419"/>
    </location>
</feature>
<keyword evidence="1" id="KW-0472">Membrane</keyword>
<dbReference type="InterPro" id="IPR004158">
    <property type="entry name" value="DUF247_pln"/>
</dbReference>
<dbReference type="PANTHER" id="PTHR31170:SF25">
    <property type="entry name" value="BNAA09G04570D PROTEIN"/>
    <property type="match status" value="1"/>
</dbReference>
<comment type="caution">
    <text evidence="2">The sequence shown here is derived from an EMBL/GenBank/DDBJ whole genome shotgun (WGS) entry which is preliminary data.</text>
</comment>
<keyword evidence="3" id="KW-1185">Reference proteome</keyword>
<name>A0A8T1PB35_CARIL</name>
<dbReference type="AlphaFoldDB" id="A0A8T1PB35"/>
<reference evidence="2" key="1">
    <citation type="submission" date="2020-12" db="EMBL/GenBank/DDBJ databases">
        <title>WGS assembly of Carya illinoinensis cv. Pawnee.</title>
        <authorList>
            <person name="Platts A."/>
            <person name="Shu S."/>
            <person name="Wright S."/>
            <person name="Barry K."/>
            <person name="Edger P."/>
            <person name="Pires J.C."/>
            <person name="Schmutz J."/>
        </authorList>
    </citation>
    <scope>NUCLEOTIDE SEQUENCE</scope>
    <source>
        <tissue evidence="2">Leaf</tissue>
    </source>
</reference>
<evidence type="ECO:0000313" key="3">
    <source>
        <dbReference type="Proteomes" id="UP000811609"/>
    </source>
</evidence>
<protein>
    <submittedName>
        <fullName evidence="2">Uncharacterized protein</fullName>
    </submittedName>
</protein>
<dbReference type="EMBL" id="CM031818">
    <property type="protein sequence ID" value="KAG6638492.1"/>
    <property type="molecule type" value="Genomic_DNA"/>
</dbReference>
<keyword evidence="1" id="KW-1133">Transmembrane helix</keyword>
<organism evidence="2 3">
    <name type="scientific">Carya illinoinensis</name>
    <name type="common">Pecan</name>
    <dbReference type="NCBI Taxonomy" id="32201"/>
    <lineage>
        <taxon>Eukaryota</taxon>
        <taxon>Viridiplantae</taxon>
        <taxon>Streptophyta</taxon>
        <taxon>Embryophyta</taxon>
        <taxon>Tracheophyta</taxon>
        <taxon>Spermatophyta</taxon>
        <taxon>Magnoliopsida</taxon>
        <taxon>eudicotyledons</taxon>
        <taxon>Gunneridae</taxon>
        <taxon>Pentapetalae</taxon>
        <taxon>rosids</taxon>
        <taxon>fabids</taxon>
        <taxon>Fagales</taxon>
        <taxon>Juglandaceae</taxon>
        <taxon>Carya</taxon>
    </lineage>
</organism>
<keyword evidence="1" id="KW-0812">Transmembrane</keyword>
<evidence type="ECO:0000313" key="2">
    <source>
        <dbReference type="EMBL" id="KAG6638492.1"/>
    </source>
</evidence>